<dbReference type="GO" id="GO:0009986">
    <property type="term" value="C:cell surface"/>
    <property type="evidence" value="ECO:0007669"/>
    <property type="project" value="TreeGrafter"/>
</dbReference>
<evidence type="ECO:0000256" key="5">
    <source>
        <dbReference type="ARBA" id="ARBA00022801"/>
    </source>
</evidence>
<sequence>MLTQQSLLWTSGQHYKTFITEQDFAEIAGAGLNWVRIPLPYWAIEVRGDEPFLAKTCWTYFLKAIEWARKYGIRINLDLHALPGSQNGWNHSGKLGTINMLNGPMGYANAQRSLDYIRVIAEFISQPEYRDVVAMFGITNEPQASTIGKSQLQSYYLQAYEIVRTASGIGEGNGPMVSIHDGFLGLSNWAGFLPGADRLALDMHPYLAFSTQSSDPLSSFVDTPCTAWANNFNQSMSNFGLTGGGEFSNAINDCGWYVNGVNLGTRYEGTYTGDWPTIGSCDSWLDWESWDDDTKQNYKNYALSSMDALQNYFFWTWKIGNSTTWDGRVMSPQWSYKLGLENGWMPTDPREATGKCGGGSIFEGPLAASATGGAGAGTLVASGTANLQWPPATISNAGAVTLLPSYTPTASIPTLVGPTFTVTESKTTSTVSAGNGWQNAADTSGMMTDIASCTYLDPWVGPTASPPSPLCS</sequence>
<evidence type="ECO:0000256" key="7">
    <source>
        <dbReference type="ARBA" id="ARBA00022989"/>
    </source>
</evidence>
<dbReference type="GO" id="GO:0071555">
    <property type="term" value="P:cell wall organization"/>
    <property type="evidence" value="ECO:0007669"/>
    <property type="project" value="UniProtKB-KW"/>
</dbReference>
<keyword evidence="3" id="KW-1003">Cell membrane</keyword>
<comment type="caution">
    <text evidence="18">The sequence shown here is derived from an EMBL/GenBank/DDBJ whole genome shotgun (WGS) entry which is preliminary data.</text>
</comment>
<accession>A0A286UVR6</accession>
<dbReference type="GO" id="GO:0005576">
    <property type="term" value="C:extracellular region"/>
    <property type="evidence" value="ECO:0007669"/>
    <property type="project" value="TreeGrafter"/>
</dbReference>
<keyword evidence="9" id="KW-0325">Glycoprotein</keyword>
<dbReference type="AlphaFoldDB" id="A0A286UVR6"/>
<dbReference type="FunCoup" id="A0A286UVR6">
    <property type="interactions" value="26"/>
</dbReference>
<evidence type="ECO:0000256" key="3">
    <source>
        <dbReference type="ARBA" id="ARBA00022475"/>
    </source>
</evidence>
<dbReference type="STRING" id="2282107.A0A286UVR6"/>
<dbReference type="InterPro" id="IPR050386">
    <property type="entry name" value="Glycosyl_hydrolase_5"/>
</dbReference>
<comment type="subcellular location">
    <subcellularLocation>
        <location evidence="1">Cell membrane</location>
        <topology evidence="1">Single-pass type II membrane protein</topology>
    </subcellularLocation>
</comment>
<dbReference type="Pfam" id="PF00150">
    <property type="entry name" value="Cellulase"/>
    <property type="match status" value="1"/>
</dbReference>
<keyword evidence="11" id="KW-0961">Cell wall biogenesis/degradation</keyword>
<keyword evidence="7" id="KW-1133">Transmembrane helix</keyword>
<evidence type="ECO:0000256" key="9">
    <source>
        <dbReference type="ARBA" id="ARBA00023180"/>
    </source>
</evidence>
<dbReference type="GO" id="GO:0004338">
    <property type="term" value="F:glucan exo-1,3-beta-glucosidase activity"/>
    <property type="evidence" value="ECO:0007669"/>
    <property type="project" value="UniProtKB-EC"/>
</dbReference>
<keyword evidence="19" id="KW-1185">Reference proteome</keyword>
<comment type="similarity">
    <text evidence="2 16">Belongs to the glycosyl hydrolase 5 (cellulase A) family.</text>
</comment>
<evidence type="ECO:0000256" key="11">
    <source>
        <dbReference type="ARBA" id="ARBA00023316"/>
    </source>
</evidence>
<dbReference type="Gene3D" id="3.20.20.80">
    <property type="entry name" value="Glycosidases"/>
    <property type="match status" value="1"/>
</dbReference>
<dbReference type="OrthoDB" id="62120at2759"/>
<keyword evidence="8" id="KW-0472">Membrane</keyword>
<evidence type="ECO:0000256" key="10">
    <source>
        <dbReference type="ARBA" id="ARBA00023295"/>
    </source>
</evidence>
<name>A0A286UVR6_9AGAM</name>
<dbReference type="SUPFAM" id="SSF51445">
    <property type="entry name" value="(Trans)glycosidases"/>
    <property type="match status" value="1"/>
</dbReference>
<evidence type="ECO:0000313" key="18">
    <source>
        <dbReference type="EMBL" id="PAV23602.1"/>
    </source>
</evidence>
<protein>
    <recommendedName>
        <fullName evidence="14">glucan 1,3-beta-glucosidase</fullName>
        <ecNumber evidence="14">3.2.1.58</ecNumber>
    </recommendedName>
    <alternativeName>
        <fullName evidence="15">Exo-1,3-beta-glucanase D</fullName>
    </alternativeName>
</protein>
<dbReference type="InterPro" id="IPR001547">
    <property type="entry name" value="Glyco_hydro_5"/>
</dbReference>
<evidence type="ECO:0000256" key="12">
    <source>
        <dbReference type="ARBA" id="ARBA00036824"/>
    </source>
</evidence>
<evidence type="ECO:0000256" key="16">
    <source>
        <dbReference type="RuleBase" id="RU361153"/>
    </source>
</evidence>
<keyword evidence="5 16" id="KW-0378">Hydrolase</keyword>
<evidence type="ECO:0000256" key="2">
    <source>
        <dbReference type="ARBA" id="ARBA00005641"/>
    </source>
</evidence>
<comment type="catalytic activity">
    <reaction evidence="12">
        <text>Successive hydrolysis of beta-D-glucose units from the non-reducing ends of (1-&gt;3)-beta-D-glucans, releasing alpha-glucose.</text>
        <dbReference type="EC" id="3.2.1.58"/>
    </reaction>
</comment>
<dbReference type="EC" id="3.2.1.58" evidence="14"/>
<evidence type="ECO:0000256" key="15">
    <source>
        <dbReference type="ARBA" id="ARBA00041260"/>
    </source>
</evidence>
<keyword evidence="10 16" id="KW-0326">Glycosidase</keyword>
<feature type="domain" description="Glycoside hydrolase family 5" evidence="17">
    <location>
        <begin position="13"/>
        <end position="236"/>
    </location>
</feature>
<gene>
    <name evidence="18" type="ORF">PNOK_0067000</name>
</gene>
<dbReference type="Proteomes" id="UP000217199">
    <property type="component" value="Unassembled WGS sequence"/>
</dbReference>
<proteinExistence type="inferred from homology"/>
<evidence type="ECO:0000313" key="19">
    <source>
        <dbReference type="Proteomes" id="UP000217199"/>
    </source>
</evidence>
<dbReference type="GO" id="GO:0005886">
    <property type="term" value="C:plasma membrane"/>
    <property type="evidence" value="ECO:0007669"/>
    <property type="project" value="UniProtKB-SubCell"/>
</dbReference>
<organism evidence="18 19">
    <name type="scientific">Pyrrhoderma noxium</name>
    <dbReference type="NCBI Taxonomy" id="2282107"/>
    <lineage>
        <taxon>Eukaryota</taxon>
        <taxon>Fungi</taxon>
        <taxon>Dikarya</taxon>
        <taxon>Basidiomycota</taxon>
        <taxon>Agaricomycotina</taxon>
        <taxon>Agaricomycetes</taxon>
        <taxon>Hymenochaetales</taxon>
        <taxon>Hymenochaetaceae</taxon>
        <taxon>Pyrrhoderma</taxon>
    </lineage>
</organism>
<keyword evidence="4" id="KW-0812">Transmembrane</keyword>
<dbReference type="GO" id="GO:0009251">
    <property type="term" value="P:glucan catabolic process"/>
    <property type="evidence" value="ECO:0007669"/>
    <property type="project" value="TreeGrafter"/>
</dbReference>
<evidence type="ECO:0000259" key="17">
    <source>
        <dbReference type="Pfam" id="PF00150"/>
    </source>
</evidence>
<dbReference type="InterPro" id="IPR017853">
    <property type="entry name" value="GH"/>
</dbReference>
<comment type="function">
    <text evidence="13">Glucosidase involved in the degradation of cellulosic biomass. Active on lichenan.</text>
</comment>
<evidence type="ECO:0000256" key="1">
    <source>
        <dbReference type="ARBA" id="ARBA00004401"/>
    </source>
</evidence>
<dbReference type="InParanoid" id="A0A286UVR6"/>
<evidence type="ECO:0000256" key="14">
    <source>
        <dbReference type="ARBA" id="ARBA00038929"/>
    </source>
</evidence>
<reference evidence="18 19" key="1">
    <citation type="journal article" date="2017" name="Mol. Ecol.">
        <title>Comparative and population genomic landscape of Phellinus noxius: A hypervariable fungus causing root rot in trees.</title>
        <authorList>
            <person name="Chung C.L."/>
            <person name="Lee T.J."/>
            <person name="Akiba M."/>
            <person name="Lee H.H."/>
            <person name="Kuo T.H."/>
            <person name="Liu D."/>
            <person name="Ke H.M."/>
            <person name="Yokoi T."/>
            <person name="Roa M.B."/>
            <person name="Lu M.J."/>
            <person name="Chang Y.Y."/>
            <person name="Ann P.J."/>
            <person name="Tsai J.N."/>
            <person name="Chen C.Y."/>
            <person name="Tzean S.S."/>
            <person name="Ota Y."/>
            <person name="Hattori T."/>
            <person name="Sahashi N."/>
            <person name="Liou R.F."/>
            <person name="Kikuchi T."/>
            <person name="Tsai I.J."/>
        </authorList>
    </citation>
    <scope>NUCLEOTIDE SEQUENCE [LARGE SCALE GENOMIC DNA]</scope>
    <source>
        <strain evidence="18 19">FFPRI411160</strain>
    </source>
</reference>
<keyword evidence="6" id="KW-0735">Signal-anchor</keyword>
<evidence type="ECO:0000256" key="4">
    <source>
        <dbReference type="ARBA" id="ARBA00022692"/>
    </source>
</evidence>
<evidence type="ECO:0000256" key="6">
    <source>
        <dbReference type="ARBA" id="ARBA00022968"/>
    </source>
</evidence>
<dbReference type="PANTHER" id="PTHR31297:SF34">
    <property type="entry name" value="GLUCAN 1,3-BETA-GLUCOSIDASE 2"/>
    <property type="match status" value="1"/>
</dbReference>
<dbReference type="PANTHER" id="PTHR31297">
    <property type="entry name" value="GLUCAN ENDO-1,6-BETA-GLUCOSIDASE B"/>
    <property type="match status" value="1"/>
</dbReference>
<evidence type="ECO:0000256" key="13">
    <source>
        <dbReference type="ARBA" id="ARBA00037126"/>
    </source>
</evidence>
<dbReference type="EMBL" id="NBII01000001">
    <property type="protein sequence ID" value="PAV23602.1"/>
    <property type="molecule type" value="Genomic_DNA"/>
</dbReference>
<evidence type="ECO:0000256" key="8">
    <source>
        <dbReference type="ARBA" id="ARBA00023136"/>
    </source>
</evidence>